<protein>
    <submittedName>
        <fullName evidence="4">AT-hook protein 1</fullName>
    </submittedName>
</protein>
<accession>A0A9E7FYP8</accession>
<reference evidence="4" key="1">
    <citation type="submission" date="2022-05" db="EMBL/GenBank/DDBJ databases">
        <title>The Musa troglodytarum L. genome provides insights into the mechanism of non-climacteric behaviour and enrichment of carotenoids.</title>
        <authorList>
            <person name="Wang J."/>
        </authorList>
    </citation>
    <scope>NUCLEOTIDE SEQUENCE</scope>
    <source>
        <tissue evidence="4">Leaf</tissue>
    </source>
</reference>
<dbReference type="Gene3D" id="3.30.1330.80">
    <property type="entry name" value="Hypothetical protein, similar to alpha- acetolactate decarboxylase, domain 2"/>
    <property type="match status" value="1"/>
</dbReference>
<name>A0A9E7FYP8_9LILI</name>
<keyword evidence="5" id="KW-1185">Reference proteome</keyword>
<dbReference type="GO" id="GO:0003700">
    <property type="term" value="F:DNA-binding transcription factor activity"/>
    <property type="evidence" value="ECO:0007669"/>
    <property type="project" value="TreeGrafter"/>
</dbReference>
<dbReference type="Pfam" id="PF03479">
    <property type="entry name" value="PCC"/>
    <property type="match status" value="1"/>
</dbReference>
<feature type="domain" description="PPC" evidence="3">
    <location>
        <begin position="246"/>
        <end position="382"/>
    </location>
</feature>
<dbReference type="GO" id="GO:0005634">
    <property type="term" value="C:nucleus"/>
    <property type="evidence" value="ECO:0007669"/>
    <property type="project" value="UniProtKB-SubCell"/>
</dbReference>
<dbReference type="InterPro" id="IPR014476">
    <property type="entry name" value="AHL15-29"/>
</dbReference>
<dbReference type="InterPro" id="IPR005175">
    <property type="entry name" value="PPC_dom"/>
</dbReference>
<evidence type="ECO:0000256" key="1">
    <source>
        <dbReference type="ARBA" id="ARBA00004123"/>
    </source>
</evidence>
<dbReference type="Proteomes" id="UP001055439">
    <property type="component" value="Chromosome 5"/>
</dbReference>
<dbReference type="GO" id="GO:0003680">
    <property type="term" value="F:minor groove of adenine-thymine-rich DNA binding"/>
    <property type="evidence" value="ECO:0007669"/>
    <property type="project" value="InterPro"/>
</dbReference>
<dbReference type="EMBL" id="CP097507">
    <property type="protein sequence ID" value="URE04365.1"/>
    <property type="molecule type" value="Genomic_DNA"/>
</dbReference>
<feature type="compositionally biased region" description="Low complexity" evidence="2">
    <location>
        <begin position="175"/>
        <end position="189"/>
    </location>
</feature>
<dbReference type="OrthoDB" id="1742671at2759"/>
<feature type="compositionally biased region" description="Gly residues" evidence="2">
    <location>
        <begin position="388"/>
        <end position="400"/>
    </location>
</feature>
<dbReference type="InterPro" id="IPR011989">
    <property type="entry name" value="ARM-like"/>
</dbReference>
<dbReference type="PANTHER" id="PTHR31100">
    <property type="entry name" value="AT-HOOK MOTIF NUCLEAR-LOCALIZED PROTEIN 15"/>
    <property type="match status" value="1"/>
</dbReference>
<dbReference type="AlphaFoldDB" id="A0A9E7FYP8"/>
<dbReference type="SUPFAM" id="SSF48371">
    <property type="entry name" value="ARM repeat"/>
    <property type="match status" value="1"/>
</dbReference>
<organism evidence="4 5">
    <name type="scientific">Musa troglodytarum</name>
    <name type="common">fe'i banana</name>
    <dbReference type="NCBI Taxonomy" id="320322"/>
    <lineage>
        <taxon>Eukaryota</taxon>
        <taxon>Viridiplantae</taxon>
        <taxon>Streptophyta</taxon>
        <taxon>Embryophyta</taxon>
        <taxon>Tracheophyta</taxon>
        <taxon>Spermatophyta</taxon>
        <taxon>Magnoliopsida</taxon>
        <taxon>Liliopsida</taxon>
        <taxon>Zingiberales</taxon>
        <taxon>Musaceae</taxon>
        <taxon>Musa</taxon>
    </lineage>
</organism>
<feature type="region of interest" description="Disordered" evidence="2">
    <location>
        <begin position="175"/>
        <end position="239"/>
    </location>
</feature>
<dbReference type="Pfam" id="PF00514">
    <property type="entry name" value="Arm"/>
    <property type="match status" value="1"/>
</dbReference>
<dbReference type="SUPFAM" id="SSF117856">
    <property type="entry name" value="AF0104/ALDC/Ptd012-like"/>
    <property type="match status" value="1"/>
</dbReference>
<evidence type="ECO:0000259" key="3">
    <source>
        <dbReference type="PROSITE" id="PS51742"/>
    </source>
</evidence>
<dbReference type="FunFam" id="3.30.1330.80:FF:000001">
    <property type="entry name" value="AT-hook motif nuclear-localized protein"/>
    <property type="match status" value="1"/>
</dbReference>
<feature type="region of interest" description="Disordered" evidence="2">
    <location>
        <begin position="372"/>
        <end position="414"/>
    </location>
</feature>
<proteinExistence type="predicted"/>
<dbReference type="PANTHER" id="PTHR31100:SF62">
    <property type="entry name" value="AT-HOOK MOTIF NUCLEAR-LOCALIZED PROTEIN 23"/>
    <property type="match status" value="1"/>
</dbReference>
<comment type="subcellular location">
    <subcellularLocation>
        <location evidence="1">Nucleus</location>
    </subcellularLocation>
</comment>
<evidence type="ECO:0000256" key="2">
    <source>
        <dbReference type="SAM" id="MobiDB-lite"/>
    </source>
</evidence>
<dbReference type="InterPro" id="IPR016024">
    <property type="entry name" value="ARM-type_fold"/>
</dbReference>
<gene>
    <name evidence="4" type="ORF">MUK42_05401</name>
</gene>
<dbReference type="CDD" id="cd11378">
    <property type="entry name" value="DUF296"/>
    <property type="match status" value="1"/>
</dbReference>
<evidence type="ECO:0000313" key="5">
    <source>
        <dbReference type="Proteomes" id="UP001055439"/>
    </source>
</evidence>
<dbReference type="InterPro" id="IPR000225">
    <property type="entry name" value="Armadillo"/>
</dbReference>
<dbReference type="PROSITE" id="PS51742">
    <property type="entry name" value="PPC"/>
    <property type="match status" value="1"/>
</dbReference>
<dbReference type="Gene3D" id="1.25.10.10">
    <property type="entry name" value="Leucine-rich Repeat Variant"/>
    <property type="match status" value="1"/>
</dbReference>
<evidence type="ECO:0000313" key="4">
    <source>
        <dbReference type="EMBL" id="URE04365.1"/>
    </source>
</evidence>
<sequence>MFTNDKRQAERTGRRGTPRAQYLQELVAEFQNTTNEESKERIVANLANFAYDPYNYAFLRQLNVLELFLDCITEPNEKLIESGIGGICNSCVDPENSAMIIQCGGIPLVIQCLSSSDRSTCHGNSREAPHATCVHHQALDRSASEWVFLNEVMAGLDLSTATRYVHHHHLHLAHHLNPSSEDDNNNSSSAKIEHGQFSGAAESDDSPFTPDQGAAQGGAVGRRARGRPPGSKNKPKPPVIITQESANTLRAHILEVGAGCDVFDCIATYARRRQRGVCVLSGSGIVTNVTLHQPSASGGVVTLQGRFEILSLSGSFLPPPAPPGATSLTIFLAGGQGQVVGGNVAGTLFAAGPVLVITASFTNVAYERLPLEEEESPPLQMQPPAPQGSGGDGGSGGAGGSPFPDPSSMLPLFNLPLNMTNSQLPAGGHGWAGEATATRRLPF</sequence>